<keyword evidence="4" id="KW-0862">Zinc</keyword>
<dbReference type="SMART" id="SM00355">
    <property type="entry name" value="ZnF_C2H2"/>
    <property type="match status" value="8"/>
</dbReference>
<feature type="domain" description="C2H2-type" evidence="5">
    <location>
        <begin position="103"/>
        <end position="132"/>
    </location>
</feature>
<dbReference type="InterPro" id="IPR050329">
    <property type="entry name" value="GLI_C2H2-zinc-finger"/>
</dbReference>
<accession>A0A6C0LX24</accession>
<dbReference type="InterPro" id="IPR013087">
    <property type="entry name" value="Znf_C2H2_type"/>
</dbReference>
<dbReference type="InterPro" id="IPR036236">
    <property type="entry name" value="Znf_C2H2_sf"/>
</dbReference>
<feature type="domain" description="C2H2-type" evidence="5">
    <location>
        <begin position="43"/>
        <end position="72"/>
    </location>
</feature>
<keyword evidence="3" id="KW-0863">Zinc-finger</keyword>
<keyword evidence="1" id="KW-0479">Metal-binding</keyword>
<name>A0A6C0LX24_9ZZZZ</name>
<evidence type="ECO:0000313" key="6">
    <source>
        <dbReference type="EMBL" id="QHU33782.1"/>
    </source>
</evidence>
<dbReference type="FunFam" id="3.30.160.60:FF:000007">
    <property type="entry name" value="Basic krueppel-like factor 3"/>
    <property type="match status" value="1"/>
</dbReference>
<keyword evidence="2" id="KW-0677">Repeat</keyword>
<dbReference type="GO" id="GO:0008270">
    <property type="term" value="F:zinc ion binding"/>
    <property type="evidence" value="ECO:0007669"/>
    <property type="project" value="UniProtKB-KW"/>
</dbReference>
<dbReference type="GO" id="GO:0005634">
    <property type="term" value="C:nucleus"/>
    <property type="evidence" value="ECO:0007669"/>
    <property type="project" value="UniProtKB-ARBA"/>
</dbReference>
<evidence type="ECO:0000256" key="3">
    <source>
        <dbReference type="ARBA" id="ARBA00022771"/>
    </source>
</evidence>
<dbReference type="GO" id="GO:0000981">
    <property type="term" value="F:DNA-binding transcription factor activity, RNA polymerase II-specific"/>
    <property type="evidence" value="ECO:0007669"/>
    <property type="project" value="TreeGrafter"/>
</dbReference>
<reference evidence="6" key="1">
    <citation type="journal article" date="2020" name="Nature">
        <title>Giant virus diversity and host interactions through global metagenomics.</title>
        <authorList>
            <person name="Schulz F."/>
            <person name="Roux S."/>
            <person name="Paez-Espino D."/>
            <person name="Jungbluth S."/>
            <person name="Walsh D.A."/>
            <person name="Denef V.J."/>
            <person name="McMahon K.D."/>
            <person name="Konstantinidis K.T."/>
            <person name="Eloe-Fadrosh E.A."/>
            <person name="Kyrpides N.C."/>
            <person name="Woyke T."/>
        </authorList>
    </citation>
    <scope>NUCLEOTIDE SEQUENCE</scope>
    <source>
        <strain evidence="6">GVMAG-S-1016704-121</strain>
    </source>
</reference>
<dbReference type="FunFam" id="3.30.160.60:FF:002343">
    <property type="entry name" value="Zinc finger protein 33A"/>
    <property type="match status" value="1"/>
</dbReference>
<sequence length="449" mass="51405">MSEIQAKRHKTLYSCGYDGCTYFTFRKDAMTKHKRTHTGEKPYKCDFVGCSAAFSDSSSLTRHTTIHTGEKPYKCDFVGCIVACSNSCALTKHKRTHTGEKPYKCDFIGCNSAFSTSSSLTKHKRTHTGEKPYKCDFVGCNAAFSDISALIKHKRTHTGEKPYKCDFIGCSAAFSESSSLTRHTTIHTGEKPYKCDFVGCSAAFSNSCALTKHKRIHTGEKPYKCDVCEYASASKSTLNDHIRVRHNDQYIARRKIQEEKVNKLLTESGYVQLYTLGDALPPPGHYKREHKINFDCGSNNKQSSHCFIDFIINSNGTYIFLEVDENQHRFGYDAMLSCDCKRMTDVQATVIQSDDRIPPIYWLRYNPQAWHCNEETIRVPTEVRHRFLMERINEVQPSESIRIEYMFYDIVDDELEVITNEEYADCFRPLAFQLTTPEKFGVVFCQECN</sequence>
<dbReference type="GO" id="GO:0000978">
    <property type="term" value="F:RNA polymerase II cis-regulatory region sequence-specific DNA binding"/>
    <property type="evidence" value="ECO:0007669"/>
    <property type="project" value="TreeGrafter"/>
</dbReference>
<dbReference type="FunFam" id="3.30.160.60:FF:000125">
    <property type="entry name" value="Putative zinc finger protein 143"/>
    <property type="match status" value="3"/>
</dbReference>
<dbReference type="SUPFAM" id="SSF57667">
    <property type="entry name" value="beta-beta-alpha zinc fingers"/>
    <property type="match status" value="4"/>
</dbReference>
<dbReference type="Pfam" id="PF00096">
    <property type="entry name" value="zf-C2H2"/>
    <property type="match status" value="6"/>
</dbReference>
<dbReference type="EMBL" id="MN740562">
    <property type="protein sequence ID" value="QHU33782.1"/>
    <property type="molecule type" value="Genomic_DNA"/>
</dbReference>
<feature type="domain" description="C2H2-type" evidence="5">
    <location>
        <begin position="223"/>
        <end position="251"/>
    </location>
</feature>
<organism evidence="6">
    <name type="scientific">viral metagenome</name>
    <dbReference type="NCBI Taxonomy" id="1070528"/>
    <lineage>
        <taxon>unclassified sequences</taxon>
        <taxon>metagenomes</taxon>
        <taxon>organismal metagenomes</taxon>
    </lineage>
</organism>
<dbReference type="PANTHER" id="PTHR19818:SF139">
    <property type="entry name" value="PAIR-RULE PROTEIN ODD-PAIRED"/>
    <property type="match status" value="1"/>
</dbReference>
<dbReference type="PROSITE" id="PS50157">
    <property type="entry name" value="ZINC_FINGER_C2H2_2"/>
    <property type="match status" value="8"/>
</dbReference>
<feature type="domain" description="C2H2-type" evidence="5">
    <location>
        <begin position="13"/>
        <end position="42"/>
    </location>
</feature>
<protein>
    <recommendedName>
        <fullName evidence="5">C2H2-type domain-containing protein</fullName>
    </recommendedName>
</protein>
<evidence type="ECO:0000256" key="2">
    <source>
        <dbReference type="ARBA" id="ARBA00022737"/>
    </source>
</evidence>
<feature type="domain" description="C2H2-type" evidence="5">
    <location>
        <begin position="73"/>
        <end position="102"/>
    </location>
</feature>
<feature type="domain" description="C2H2-type" evidence="5">
    <location>
        <begin position="163"/>
        <end position="192"/>
    </location>
</feature>
<evidence type="ECO:0000259" key="5">
    <source>
        <dbReference type="PROSITE" id="PS50157"/>
    </source>
</evidence>
<proteinExistence type="predicted"/>
<dbReference type="FunFam" id="3.30.160.60:FF:002127">
    <property type="entry name" value="Uncharacterized protein"/>
    <property type="match status" value="1"/>
</dbReference>
<dbReference type="PROSITE" id="PS00028">
    <property type="entry name" value="ZINC_FINGER_C2H2_1"/>
    <property type="match status" value="6"/>
</dbReference>
<evidence type="ECO:0000256" key="1">
    <source>
        <dbReference type="ARBA" id="ARBA00022723"/>
    </source>
</evidence>
<dbReference type="PANTHER" id="PTHR19818">
    <property type="entry name" value="ZINC FINGER PROTEIN ZIC AND GLI"/>
    <property type="match status" value="1"/>
</dbReference>
<dbReference type="GO" id="GO:0045944">
    <property type="term" value="P:positive regulation of transcription by RNA polymerase II"/>
    <property type="evidence" value="ECO:0007669"/>
    <property type="project" value="UniProtKB-ARBA"/>
</dbReference>
<evidence type="ECO:0000256" key="4">
    <source>
        <dbReference type="ARBA" id="ARBA00022833"/>
    </source>
</evidence>
<dbReference type="AlphaFoldDB" id="A0A6C0LX24"/>
<feature type="domain" description="C2H2-type" evidence="5">
    <location>
        <begin position="193"/>
        <end position="222"/>
    </location>
</feature>
<dbReference type="Gene3D" id="3.30.160.60">
    <property type="entry name" value="Classic Zinc Finger"/>
    <property type="match status" value="8"/>
</dbReference>
<feature type="domain" description="C2H2-type" evidence="5">
    <location>
        <begin position="133"/>
        <end position="162"/>
    </location>
</feature>